<dbReference type="Proteomes" id="UP001285908">
    <property type="component" value="Unassembled WGS sequence"/>
</dbReference>
<dbReference type="SUPFAM" id="SSF50729">
    <property type="entry name" value="PH domain-like"/>
    <property type="match status" value="1"/>
</dbReference>
<dbReference type="AlphaFoldDB" id="A0AAJ0I7T0"/>
<sequence>MPGLWVGGSCGSRRRGETDLSVEFSPWTRRSTIFKLCVCVCVCVKLNSAHCRLQVSALISWAFTWKALLVHEGSHDGQTHVRGPLLGWCLSLFFISQLDMQHISIAQVSSTHGPGPLSRFLPVLILELLGRPRTRVPLVGALAAQTPSSALLLIWVPVLLLICFALPMTHPPSPFSPLAWPLGWPRGCLSTRAITRYWLHYRMPIPMLAPIPRIEKLRRRSRSFAGARDRTRRYLADHSAADHSVSHHVNKIPPNPAPPPRPIQVIMADQFLVEAHRWTLAQHSITDEKESWVMLTRDGQIQKLPGEKILLTSKPRVGLELSVPKELQVAEPFSVKSDNGIAYITNERIIYLPARSTEAFRSFFAPPLNFSDVRINSSWIGPWSWTAIVRPIPNGGVPPEIPRIECKLTFKDGGHSDFQAKYEWLRDRLLHAQSLGLTPGQNLEPPPPYDEAQASRPSSSTPASGPSGDVTSDRNQVPQPGPDEPPPDYTA</sequence>
<protein>
    <submittedName>
        <fullName evidence="2">Uncharacterized protein</fullName>
    </submittedName>
</protein>
<dbReference type="GO" id="GO:0003713">
    <property type="term" value="F:transcription coactivator activity"/>
    <property type="evidence" value="ECO:0007669"/>
    <property type="project" value="InterPro"/>
</dbReference>
<keyword evidence="3" id="KW-1185">Reference proteome</keyword>
<dbReference type="PANTHER" id="PTHR31606:SF1">
    <property type="entry name" value="WW DOMAIN BINDING PROTEIN 2, ISOFORM E"/>
    <property type="match status" value="1"/>
</dbReference>
<evidence type="ECO:0000313" key="3">
    <source>
        <dbReference type="Proteomes" id="UP001285908"/>
    </source>
</evidence>
<dbReference type="GeneID" id="87878416"/>
<dbReference type="RefSeq" id="XP_062692729.1">
    <property type="nucleotide sequence ID" value="XM_062840794.1"/>
</dbReference>
<feature type="non-terminal residue" evidence="2">
    <location>
        <position position="491"/>
    </location>
</feature>
<gene>
    <name evidence="2" type="ORF">B0T23DRAFT_441834</name>
</gene>
<dbReference type="GO" id="GO:0005634">
    <property type="term" value="C:nucleus"/>
    <property type="evidence" value="ECO:0007669"/>
    <property type="project" value="TreeGrafter"/>
</dbReference>
<dbReference type="GO" id="GO:0031490">
    <property type="term" value="F:chromatin DNA binding"/>
    <property type="evidence" value="ECO:0007669"/>
    <property type="project" value="TreeGrafter"/>
</dbReference>
<feature type="region of interest" description="Disordered" evidence="1">
    <location>
        <begin position="436"/>
        <end position="491"/>
    </location>
</feature>
<proteinExistence type="predicted"/>
<evidence type="ECO:0000256" key="1">
    <source>
        <dbReference type="SAM" id="MobiDB-lite"/>
    </source>
</evidence>
<evidence type="ECO:0000313" key="2">
    <source>
        <dbReference type="EMBL" id="KAK3492271.1"/>
    </source>
</evidence>
<name>A0AAJ0I7T0_9PEZI</name>
<feature type="compositionally biased region" description="Pro residues" evidence="1">
    <location>
        <begin position="479"/>
        <end position="491"/>
    </location>
</feature>
<organism evidence="2 3">
    <name type="scientific">Neurospora hispaniola</name>
    <dbReference type="NCBI Taxonomy" id="588809"/>
    <lineage>
        <taxon>Eukaryota</taxon>
        <taxon>Fungi</taxon>
        <taxon>Dikarya</taxon>
        <taxon>Ascomycota</taxon>
        <taxon>Pezizomycotina</taxon>
        <taxon>Sordariomycetes</taxon>
        <taxon>Sordariomycetidae</taxon>
        <taxon>Sordariales</taxon>
        <taxon>Sordariaceae</taxon>
        <taxon>Neurospora</taxon>
    </lineage>
</organism>
<dbReference type="EMBL" id="JAULSX010000004">
    <property type="protein sequence ID" value="KAK3492271.1"/>
    <property type="molecule type" value="Genomic_DNA"/>
</dbReference>
<dbReference type="PANTHER" id="PTHR31606">
    <property type="entry name" value="WW DOMAIN BINDING PROTEIN 2, ISOFORM E"/>
    <property type="match status" value="1"/>
</dbReference>
<reference evidence="2 3" key="1">
    <citation type="journal article" date="2023" name="Mol. Phylogenet. Evol.">
        <title>Genome-scale phylogeny and comparative genomics of the fungal order Sordariales.</title>
        <authorList>
            <person name="Hensen N."/>
            <person name="Bonometti L."/>
            <person name="Westerberg I."/>
            <person name="Brannstrom I.O."/>
            <person name="Guillou S."/>
            <person name="Cros-Aarteil S."/>
            <person name="Calhoun S."/>
            <person name="Haridas S."/>
            <person name="Kuo A."/>
            <person name="Mondo S."/>
            <person name="Pangilinan J."/>
            <person name="Riley R."/>
            <person name="LaButti K."/>
            <person name="Andreopoulos B."/>
            <person name="Lipzen A."/>
            <person name="Chen C."/>
            <person name="Yan M."/>
            <person name="Daum C."/>
            <person name="Ng V."/>
            <person name="Clum A."/>
            <person name="Steindorff A."/>
            <person name="Ohm R.A."/>
            <person name="Martin F."/>
            <person name="Silar P."/>
            <person name="Natvig D.O."/>
            <person name="Lalanne C."/>
            <person name="Gautier V."/>
            <person name="Ament-Velasquez S.L."/>
            <person name="Kruys A."/>
            <person name="Hutchinson M.I."/>
            <person name="Powell A.J."/>
            <person name="Barry K."/>
            <person name="Miller A.N."/>
            <person name="Grigoriev I.V."/>
            <person name="Debuchy R."/>
            <person name="Gladieux P."/>
            <person name="Hiltunen Thoren M."/>
            <person name="Johannesson H."/>
        </authorList>
    </citation>
    <scope>NUCLEOTIDE SEQUENCE [LARGE SCALE GENOMIC DNA]</scope>
    <source>
        <strain evidence="2 3">FGSC 10403</strain>
    </source>
</reference>
<dbReference type="CDD" id="cd13214">
    <property type="entry name" value="PH-GRAM_WBP2"/>
    <property type="match status" value="1"/>
</dbReference>
<comment type="caution">
    <text evidence="2">The sequence shown here is derived from an EMBL/GenBank/DDBJ whole genome shotgun (WGS) entry which is preliminary data.</text>
</comment>
<dbReference type="InterPro" id="IPR044852">
    <property type="entry name" value="WBP2-like"/>
</dbReference>
<accession>A0AAJ0I7T0</accession>
<feature type="compositionally biased region" description="Low complexity" evidence="1">
    <location>
        <begin position="452"/>
        <end position="467"/>
    </location>
</feature>